<organism evidence="1 2">
    <name type="scientific">Bosea spartocytisi</name>
    <dbReference type="NCBI Taxonomy" id="2773451"/>
    <lineage>
        <taxon>Bacteria</taxon>
        <taxon>Pseudomonadati</taxon>
        <taxon>Pseudomonadota</taxon>
        <taxon>Alphaproteobacteria</taxon>
        <taxon>Hyphomicrobiales</taxon>
        <taxon>Boseaceae</taxon>
        <taxon>Bosea</taxon>
    </lineage>
</organism>
<comment type="caution">
    <text evidence="1">The sequence shown here is derived from an EMBL/GenBank/DDBJ whole genome shotgun (WGS) entry which is preliminary data.</text>
</comment>
<dbReference type="EMBL" id="JACXWY010000018">
    <property type="protein sequence ID" value="MBD3848383.1"/>
    <property type="molecule type" value="Genomic_DNA"/>
</dbReference>
<protein>
    <submittedName>
        <fullName evidence="1">Uncharacterized protein</fullName>
    </submittedName>
</protein>
<proteinExistence type="predicted"/>
<gene>
    <name evidence="1" type="ORF">IED13_22020</name>
</gene>
<reference evidence="1" key="1">
    <citation type="submission" date="2020-09" db="EMBL/GenBank/DDBJ databases">
        <title>Bosea spartocytisi sp. nov. a root nodule endophyte of Spartocytisus supranubius in the high mountain ecosystem fo the Teide National Park (Canary Islands, Spain).</title>
        <authorList>
            <person name="Pulido-Suarez L."/>
            <person name="Peix A."/>
            <person name="Igual J.M."/>
            <person name="Socas-Perez N."/>
            <person name="Velazquez E."/>
            <person name="Flores-Felix J.D."/>
            <person name="Leon-Barrios M."/>
        </authorList>
    </citation>
    <scope>NUCLEOTIDE SEQUENCE</scope>
    <source>
        <strain evidence="1">SSUT16</strain>
    </source>
</reference>
<evidence type="ECO:0000313" key="2">
    <source>
        <dbReference type="Proteomes" id="UP000619295"/>
    </source>
</evidence>
<keyword evidence="2" id="KW-1185">Reference proteome</keyword>
<sequence>MANAMPDALCRRDLVRVNRLGCRKVATIEPISALFDPTQAKAPSFVEMNG</sequence>
<dbReference type="Proteomes" id="UP000619295">
    <property type="component" value="Unassembled WGS sequence"/>
</dbReference>
<dbReference type="RefSeq" id="WP_191125472.1">
    <property type="nucleotide sequence ID" value="NZ_JACXWY010000018.1"/>
</dbReference>
<name>A0A927I332_9HYPH</name>
<evidence type="ECO:0000313" key="1">
    <source>
        <dbReference type="EMBL" id="MBD3848383.1"/>
    </source>
</evidence>
<dbReference type="AlphaFoldDB" id="A0A927I332"/>
<accession>A0A927I332</accession>